<dbReference type="Gene3D" id="3.60.10.10">
    <property type="entry name" value="Endonuclease/exonuclease/phosphatase"/>
    <property type="match status" value="1"/>
</dbReference>
<dbReference type="InterPro" id="IPR051916">
    <property type="entry name" value="GPI-anchor_lipid_remodeler"/>
</dbReference>
<feature type="domain" description="Endonuclease/exonuclease/phosphatase" evidence="1">
    <location>
        <begin position="27"/>
        <end position="231"/>
    </location>
</feature>
<evidence type="ECO:0000313" key="3">
    <source>
        <dbReference type="Proteomes" id="UP000366872"/>
    </source>
</evidence>
<dbReference type="PANTHER" id="PTHR14859">
    <property type="entry name" value="CALCOFLUOR WHITE HYPERSENSITIVE PROTEIN PRECURSOR"/>
    <property type="match status" value="1"/>
</dbReference>
<dbReference type="PANTHER" id="PTHR14859:SF1">
    <property type="entry name" value="PGAP2-INTERACTING PROTEIN"/>
    <property type="match status" value="1"/>
</dbReference>
<dbReference type="InterPro" id="IPR036691">
    <property type="entry name" value="Endo/exonu/phosph_ase_sf"/>
</dbReference>
<accession>A0A6C2U6E4</accession>
<gene>
    <name evidence="2" type="ORF">PDESU_04233</name>
</gene>
<dbReference type="EMBL" id="CAAHFG010000002">
    <property type="protein sequence ID" value="VGO15648.1"/>
    <property type="molecule type" value="Genomic_DNA"/>
</dbReference>
<dbReference type="AlphaFoldDB" id="A0A6C2U6E4"/>
<dbReference type="SUPFAM" id="SSF56219">
    <property type="entry name" value="DNase I-like"/>
    <property type="match status" value="1"/>
</dbReference>
<dbReference type="RefSeq" id="WP_136081196.1">
    <property type="nucleotide sequence ID" value="NZ_CAAHFG010000002.1"/>
</dbReference>
<dbReference type="GO" id="GO:0006506">
    <property type="term" value="P:GPI anchor biosynthetic process"/>
    <property type="evidence" value="ECO:0007669"/>
    <property type="project" value="TreeGrafter"/>
</dbReference>
<dbReference type="Pfam" id="PF03372">
    <property type="entry name" value="Exo_endo_phos"/>
    <property type="match status" value="1"/>
</dbReference>
<sequence>MKFLLYNICYGTHGNQKKLPLLGMLGRTSNHLDEIIDFIGELNPDVVGLIEVDSGSYRSQRKSQVEEIAEKLGHFHSYRSKYASDSRWQSIPIYNKQGNAFLAKDTIQNEKYHYFERGMKKLVIELELEKVTFFLVHLALSYKVRQDQLLHLYHMIKATNRPYILAGDFNAFLGEKELQLLQAASGLQNADPSLQPSYPSKNPRKHLDFILHSPKIKINKFEMPRVELSDHLPLVVDFDIIDTDANEVNQ</sequence>
<reference evidence="2 3" key="1">
    <citation type="submission" date="2019-04" db="EMBL/GenBank/DDBJ databases">
        <authorList>
            <person name="Van Vliet M D."/>
        </authorList>
    </citation>
    <scope>NUCLEOTIDE SEQUENCE [LARGE SCALE GENOMIC DNA]</scope>
    <source>
        <strain evidence="2 3">F1</strain>
    </source>
</reference>
<proteinExistence type="predicted"/>
<dbReference type="Proteomes" id="UP000366872">
    <property type="component" value="Unassembled WGS sequence"/>
</dbReference>
<name>A0A6C2U6E4_PONDE</name>
<evidence type="ECO:0000313" key="2">
    <source>
        <dbReference type="EMBL" id="VGO15648.1"/>
    </source>
</evidence>
<organism evidence="2 3">
    <name type="scientific">Pontiella desulfatans</name>
    <dbReference type="NCBI Taxonomy" id="2750659"/>
    <lineage>
        <taxon>Bacteria</taxon>
        <taxon>Pseudomonadati</taxon>
        <taxon>Kiritimatiellota</taxon>
        <taxon>Kiritimatiellia</taxon>
        <taxon>Kiritimatiellales</taxon>
        <taxon>Pontiellaceae</taxon>
        <taxon>Pontiella</taxon>
    </lineage>
</organism>
<evidence type="ECO:0000259" key="1">
    <source>
        <dbReference type="Pfam" id="PF03372"/>
    </source>
</evidence>
<dbReference type="GO" id="GO:0016020">
    <property type="term" value="C:membrane"/>
    <property type="evidence" value="ECO:0007669"/>
    <property type="project" value="GOC"/>
</dbReference>
<dbReference type="GO" id="GO:0003824">
    <property type="term" value="F:catalytic activity"/>
    <property type="evidence" value="ECO:0007669"/>
    <property type="project" value="InterPro"/>
</dbReference>
<dbReference type="InterPro" id="IPR005135">
    <property type="entry name" value="Endo/exonuclease/phosphatase"/>
</dbReference>
<protein>
    <recommendedName>
        <fullName evidence="1">Endonuclease/exonuclease/phosphatase domain-containing protein</fullName>
    </recommendedName>
</protein>
<keyword evidence="3" id="KW-1185">Reference proteome</keyword>